<dbReference type="AlphaFoldDB" id="A0A225UGE6"/>
<dbReference type="EMBL" id="NBNE01019765">
    <property type="protein sequence ID" value="OWY91646.1"/>
    <property type="molecule type" value="Genomic_DNA"/>
</dbReference>
<feature type="compositionally biased region" description="Basic residues" evidence="1">
    <location>
        <begin position="151"/>
        <end position="160"/>
    </location>
</feature>
<accession>A0A225UGE6</accession>
<sequence>MSAYLHGCDGYYPQAHFQQPLSAGPLASYDSDDEDFSCDFDVVERDIDAEIEARMAQLPPRRSPPRTVSQRMLQSLQQQRAHTRAASSLPPRRSSRAEGRGLGDSMFDLRSVVNEEASTTSTERLTDTFDMPLSSRSGASSGFDRLEARISKKGRIPLNH</sequence>
<evidence type="ECO:0000313" key="3">
    <source>
        <dbReference type="Proteomes" id="UP000198211"/>
    </source>
</evidence>
<reference evidence="3" key="1">
    <citation type="submission" date="2017-03" db="EMBL/GenBank/DDBJ databases">
        <title>Phytopthora megakarya and P. palmivora, two closely related causual agents of cacao black pod achieved similar genome size and gene model numbers by different mechanisms.</title>
        <authorList>
            <person name="Ali S."/>
            <person name="Shao J."/>
            <person name="Larry D.J."/>
            <person name="Kronmiller B."/>
            <person name="Shen D."/>
            <person name="Strem M.D."/>
            <person name="Melnick R.L."/>
            <person name="Guiltinan M.J."/>
            <person name="Tyler B.M."/>
            <person name="Meinhardt L.W."/>
            <person name="Bailey B.A."/>
        </authorList>
    </citation>
    <scope>NUCLEOTIDE SEQUENCE [LARGE SCALE GENOMIC DNA]</scope>
    <source>
        <strain evidence="3">zdho120</strain>
    </source>
</reference>
<evidence type="ECO:0000256" key="1">
    <source>
        <dbReference type="SAM" id="MobiDB-lite"/>
    </source>
</evidence>
<protein>
    <submittedName>
        <fullName evidence="2">Uncharacterized protein</fullName>
    </submittedName>
</protein>
<gene>
    <name evidence="2" type="ORF">PHMEG_00039686</name>
</gene>
<comment type="caution">
    <text evidence="2">The sequence shown here is derived from an EMBL/GenBank/DDBJ whole genome shotgun (WGS) entry which is preliminary data.</text>
</comment>
<feature type="compositionally biased region" description="Low complexity" evidence="1">
    <location>
        <begin position="69"/>
        <end position="92"/>
    </location>
</feature>
<proteinExistence type="predicted"/>
<name>A0A225UGE6_9STRA</name>
<keyword evidence="3" id="KW-1185">Reference proteome</keyword>
<evidence type="ECO:0000313" key="2">
    <source>
        <dbReference type="EMBL" id="OWY91646.1"/>
    </source>
</evidence>
<dbReference type="Proteomes" id="UP000198211">
    <property type="component" value="Unassembled WGS sequence"/>
</dbReference>
<feature type="region of interest" description="Disordered" evidence="1">
    <location>
        <begin position="54"/>
        <end position="160"/>
    </location>
</feature>
<organism evidence="2 3">
    <name type="scientific">Phytophthora megakarya</name>
    <dbReference type="NCBI Taxonomy" id="4795"/>
    <lineage>
        <taxon>Eukaryota</taxon>
        <taxon>Sar</taxon>
        <taxon>Stramenopiles</taxon>
        <taxon>Oomycota</taxon>
        <taxon>Peronosporomycetes</taxon>
        <taxon>Peronosporales</taxon>
        <taxon>Peronosporaceae</taxon>
        <taxon>Phytophthora</taxon>
    </lineage>
</organism>